<evidence type="ECO:0000256" key="4">
    <source>
        <dbReference type="ARBA" id="ARBA00022801"/>
    </source>
</evidence>
<accession>D1PWC3</accession>
<dbReference type="HOGENOM" id="CLU_410415_0_0_10"/>
<dbReference type="OrthoDB" id="2235251at2"/>
<gene>
    <name evidence="8" type="ORF">HMPREF0645_1258</name>
</gene>
<dbReference type="InterPro" id="IPR038765">
    <property type="entry name" value="Papain-like_cys_pep_sf"/>
</dbReference>
<keyword evidence="5" id="KW-0788">Thiol protease</keyword>
<keyword evidence="2" id="KW-0645">Protease</keyword>
<dbReference type="RefSeq" id="WP_007173362.1">
    <property type="nucleotide sequence ID" value="NZ_GG704780.1"/>
</dbReference>
<keyword evidence="9" id="KW-1185">Reference proteome</keyword>
<dbReference type="Gene3D" id="3.90.70.50">
    <property type="entry name" value="Peptidase C10, streptopain"/>
    <property type="match status" value="1"/>
</dbReference>
<keyword evidence="3" id="KW-0732">Signal</keyword>
<dbReference type="InterPro" id="IPR025896">
    <property type="entry name" value="Spi_Prtas-inh"/>
</dbReference>
<dbReference type="GO" id="GO:0008234">
    <property type="term" value="F:cysteine-type peptidase activity"/>
    <property type="evidence" value="ECO:0007669"/>
    <property type="project" value="UniProtKB-KW"/>
</dbReference>
<protein>
    <submittedName>
        <fullName evidence="8">Peptidase C10 family</fullName>
    </submittedName>
</protein>
<sequence>MRRLFVFIVLLFSVHCLYAQFVSLQEAESKAKAFVLSRQTRGSDKAALDVSLAFKYGSSRAVDFYAFNIGRGQGFAIVSGDCGTEDILAYADSGEIDLNDMPDGMSVLLRSYQQELSSLRHATSAGKGGTLSRGNGSSNVQRHMVTPLVKAQWNQMWPYNLQCPMLNGKHTPTGCVATAMAQIMYTQRCPAIKTTRPVPADKYERHEVGHEQMPWHAFRWNIMTDNYLQDSNNEENEAVAYLMRLCGAAVKMEYTDQGSSAPDNLIVPAMVNYFGYDADARLVIRDYYTTEEWNDMIYQEVAAGRPVIYVASSPTDGSHAFVCDGYQKGDYFHINWGWGGSHNGFFRLSVLNAYAPDGLGNTEGYTIFHSAAVGLQPENNIVERPLIQVSELNFDKQLISRQDVDQDFPSIACTFSFKNIMAQPLNVEMALGLYVNGKLNDILFSQEFTNLPAFCEKRLNLSLKPFGHQLGDVNMLGAIVPLCRKKDNSEWMKCTNTDAFISTLKVKHFKMSITRGDMPHENPKLAVVNLQVIGSKIADDDQFVRVVISNTGGSFSDRLYFCVNGKIYGYTGVYLPAGAIDSVAFTFRPKQVGRYVFSVENAQGIQLCQGKMDIVATDIGSLSLPDASQHDKSPDAEKWFDLSGRRIVRPNLPGIYIFNGRKIIVSQDK</sequence>
<evidence type="ECO:0000256" key="6">
    <source>
        <dbReference type="PIRSR" id="PIRSR600200-1"/>
    </source>
</evidence>
<dbReference type="Pfam" id="PF01640">
    <property type="entry name" value="Peptidase_C10"/>
    <property type="match status" value="1"/>
</dbReference>
<evidence type="ECO:0000256" key="2">
    <source>
        <dbReference type="ARBA" id="ARBA00022670"/>
    </source>
</evidence>
<organism evidence="8 9">
    <name type="scientific">Hallella bergensis DSM 17361</name>
    <dbReference type="NCBI Taxonomy" id="585502"/>
    <lineage>
        <taxon>Bacteria</taxon>
        <taxon>Pseudomonadati</taxon>
        <taxon>Bacteroidota</taxon>
        <taxon>Bacteroidia</taxon>
        <taxon>Bacteroidales</taxon>
        <taxon>Prevotellaceae</taxon>
        <taxon>Hallella</taxon>
    </lineage>
</organism>
<dbReference type="InterPro" id="IPR044934">
    <property type="entry name" value="Streptopain_sf"/>
</dbReference>
<evidence type="ECO:0000313" key="8">
    <source>
        <dbReference type="EMBL" id="EFA44311.1"/>
    </source>
</evidence>
<dbReference type="AlphaFoldDB" id="D1PWC3"/>
<evidence type="ECO:0000256" key="5">
    <source>
        <dbReference type="ARBA" id="ARBA00022807"/>
    </source>
</evidence>
<reference evidence="8 9" key="1">
    <citation type="submission" date="2009-10" db="EMBL/GenBank/DDBJ databases">
        <authorList>
            <person name="Qin X."/>
            <person name="Bachman B."/>
            <person name="Battles P."/>
            <person name="Bell A."/>
            <person name="Bess C."/>
            <person name="Bickham C."/>
            <person name="Chaboub L."/>
            <person name="Chen D."/>
            <person name="Coyle M."/>
            <person name="Deiros D.R."/>
            <person name="Dinh H."/>
            <person name="Forbes L."/>
            <person name="Fowler G."/>
            <person name="Francisco L."/>
            <person name="Fu Q."/>
            <person name="Gubbala S."/>
            <person name="Hale W."/>
            <person name="Han Y."/>
            <person name="Hemphill L."/>
            <person name="Highlander S.K."/>
            <person name="Hirani K."/>
            <person name="Hogues M."/>
            <person name="Jackson L."/>
            <person name="Jakkamsetti A."/>
            <person name="Javaid M."/>
            <person name="Jiang H."/>
            <person name="Korchina V."/>
            <person name="Kovar C."/>
            <person name="Lara F."/>
            <person name="Lee S."/>
            <person name="Mata R."/>
            <person name="Mathew T."/>
            <person name="Moen C."/>
            <person name="Morales K."/>
            <person name="Munidasa M."/>
            <person name="Nazareth L."/>
            <person name="Ngo R."/>
            <person name="Nguyen L."/>
            <person name="Okwuonu G."/>
            <person name="Ongeri F."/>
            <person name="Patil S."/>
            <person name="Petrosino J."/>
            <person name="Pham C."/>
            <person name="Pham P."/>
            <person name="Pu L.-L."/>
            <person name="Puazo M."/>
            <person name="Raj R."/>
            <person name="Reid J."/>
            <person name="Rouhana J."/>
            <person name="Saada N."/>
            <person name="Shang Y."/>
            <person name="Simmons D."/>
            <person name="Thornton R."/>
            <person name="Warren J."/>
            <person name="Weissenberger G."/>
            <person name="Zhang J."/>
            <person name="Zhang L."/>
            <person name="Zhou C."/>
            <person name="Zhu D."/>
            <person name="Muzny D."/>
            <person name="Worley K."/>
            <person name="Gibbs R."/>
        </authorList>
    </citation>
    <scope>NUCLEOTIDE SEQUENCE [LARGE SCALE GENOMIC DNA]</scope>
    <source>
        <strain evidence="8 9">DSM 17361</strain>
    </source>
</reference>
<feature type="active site" description="Proton acceptor" evidence="6">
    <location>
        <position position="319"/>
    </location>
</feature>
<evidence type="ECO:0000256" key="1">
    <source>
        <dbReference type="ARBA" id="ARBA00009693"/>
    </source>
</evidence>
<evidence type="ECO:0000259" key="7">
    <source>
        <dbReference type="Pfam" id="PF13734"/>
    </source>
</evidence>
<dbReference type="Proteomes" id="UP000003160">
    <property type="component" value="Unassembled WGS sequence"/>
</dbReference>
<feature type="domain" description="Spi protease inhibitor" evidence="7">
    <location>
        <begin position="19"/>
        <end position="115"/>
    </location>
</feature>
<dbReference type="Pfam" id="PF13734">
    <property type="entry name" value="Inhibitor_I69"/>
    <property type="match status" value="1"/>
</dbReference>
<evidence type="ECO:0000256" key="3">
    <source>
        <dbReference type="ARBA" id="ARBA00022729"/>
    </source>
</evidence>
<evidence type="ECO:0000313" key="9">
    <source>
        <dbReference type="Proteomes" id="UP000003160"/>
    </source>
</evidence>
<dbReference type="GO" id="GO:0006508">
    <property type="term" value="P:proteolysis"/>
    <property type="evidence" value="ECO:0007669"/>
    <property type="project" value="UniProtKB-KW"/>
</dbReference>
<dbReference type="SUPFAM" id="SSF54001">
    <property type="entry name" value="Cysteine proteinases"/>
    <property type="match status" value="1"/>
</dbReference>
<comment type="similarity">
    <text evidence="1">Belongs to the peptidase C10 family.</text>
</comment>
<dbReference type="EMBL" id="ACKS01000055">
    <property type="protein sequence ID" value="EFA44311.1"/>
    <property type="molecule type" value="Genomic_DNA"/>
</dbReference>
<proteinExistence type="inferred from homology"/>
<name>D1PWC3_9BACT</name>
<keyword evidence="4" id="KW-0378">Hydrolase</keyword>
<comment type="caution">
    <text evidence="8">The sequence shown here is derived from an EMBL/GenBank/DDBJ whole genome shotgun (WGS) entry which is preliminary data.</text>
</comment>
<dbReference type="PRINTS" id="PR00797">
    <property type="entry name" value="STREPTOPAIN"/>
</dbReference>
<feature type="active site" description="Nucleophile" evidence="6">
    <location>
        <position position="175"/>
    </location>
</feature>
<dbReference type="InterPro" id="IPR000200">
    <property type="entry name" value="Peptidase_C10"/>
</dbReference>